<evidence type="ECO:0000313" key="5">
    <source>
        <dbReference type="EMBL" id="CAF3699525.1"/>
    </source>
</evidence>
<dbReference type="InterPro" id="IPR011009">
    <property type="entry name" value="Kinase-like_dom_sf"/>
</dbReference>
<evidence type="ECO:0000313" key="6">
    <source>
        <dbReference type="EMBL" id="CAF4017005.1"/>
    </source>
</evidence>
<comment type="similarity">
    <text evidence="1">Belongs to the pseudomonas-type ThrB family.</text>
</comment>
<protein>
    <recommendedName>
        <fullName evidence="2">Aminoglycoside phosphotransferase domain-containing protein</fullName>
    </recommendedName>
</protein>
<dbReference type="EMBL" id="CAJOAZ010003587">
    <property type="protein sequence ID" value="CAF4017005.1"/>
    <property type="molecule type" value="Genomic_DNA"/>
</dbReference>
<dbReference type="Proteomes" id="UP000663881">
    <property type="component" value="Unassembled WGS sequence"/>
</dbReference>
<sequence length="343" mass="40746">MALSKELIFEELSLILMKYSLGKLSSSIEQITDGWTNLTYKFQIESNGKFYILRIYHSDREENIQVELNFISYLYNQIHLPVVPSIDPPGIFLLANGYYCVIFPFIDGIKYINTPQNYLRQLWQTLEISRFLGQLHSINNENTVSICNYRVINIVDTKYQLINSCDKFQKDYQDLYKRIRKIIDECTSMIPVIENEFEQIIFERNLEKNLPKGFIHVDIHDENVLFYHEQNKIAAVLDFSDISFGPFLIDIAMTLCFWCSCGPKFNIDYAKQFLIEYQQTRKMSLTNDEWNLLELYCYMTIFHQILFIIQLQDNEKIINEMINELLLPIEEISQNKTFLRDIR</sequence>
<proteinExistence type="inferred from homology"/>
<dbReference type="OrthoDB" id="9973935at2759"/>
<name>A0A814II35_9BILA</name>
<evidence type="ECO:0000313" key="3">
    <source>
        <dbReference type="EMBL" id="CAF1026210.1"/>
    </source>
</evidence>
<comment type="caution">
    <text evidence="3">The sequence shown here is derived from an EMBL/GenBank/DDBJ whole genome shotgun (WGS) entry which is preliminary data.</text>
</comment>
<dbReference type="InterPro" id="IPR050249">
    <property type="entry name" value="Pseudomonas-type_ThrB"/>
</dbReference>
<dbReference type="Proteomes" id="UP000663891">
    <property type="component" value="Unassembled WGS sequence"/>
</dbReference>
<dbReference type="Gene3D" id="3.30.200.20">
    <property type="entry name" value="Phosphorylase Kinase, domain 1"/>
    <property type="match status" value="1"/>
</dbReference>
<dbReference type="PANTHER" id="PTHR21064:SF6">
    <property type="entry name" value="AMINOGLYCOSIDE PHOSPHOTRANSFERASE DOMAIN-CONTAINING PROTEIN"/>
    <property type="match status" value="1"/>
</dbReference>
<dbReference type="Proteomes" id="UP000663844">
    <property type="component" value="Unassembled WGS sequence"/>
</dbReference>
<dbReference type="InterPro" id="IPR002575">
    <property type="entry name" value="Aminoglycoside_PTrfase"/>
</dbReference>
<dbReference type="AlphaFoldDB" id="A0A814II35"/>
<evidence type="ECO:0000259" key="2">
    <source>
        <dbReference type="Pfam" id="PF01636"/>
    </source>
</evidence>
<dbReference type="Pfam" id="PF01636">
    <property type="entry name" value="APH"/>
    <property type="match status" value="1"/>
</dbReference>
<dbReference type="PANTHER" id="PTHR21064">
    <property type="entry name" value="AMINOGLYCOSIDE PHOSPHOTRANSFERASE DOMAIN-CONTAINING PROTEIN-RELATED"/>
    <property type="match status" value="1"/>
</dbReference>
<dbReference type="SUPFAM" id="SSF56112">
    <property type="entry name" value="Protein kinase-like (PK-like)"/>
    <property type="match status" value="1"/>
</dbReference>
<dbReference type="EMBL" id="CAJNON010000142">
    <property type="protein sequence ID" value="CAF1026210.1"/>
    <property type="molecule type" value="Genomic_DNA"/>
</dbReference>
<reference evidence="3" key="1">
    <citation type="submission" date="2021-02" db="EMBL/GenBank/DDBJ databases">
        <authorList>
            <person name="Nowell W R."/>
        </authorList>
    </citation>
    <scope>NUCLEOTIDE SEQUENCE</scope>
</reference>
<evidence type="ECO:0000256" key="1">
    <source>
        <dbReference type="ARBA" id="ARBA00038240"/>
    </source>
</evidence>
<feature type="domain" description="Aminoglycoside phosphotransferase" evidence="2">
    <location>
        <begin position="28"/>
        <end position="279"/>
    </location>
</feature>
<dbReference type="EMBL" id="CAJNOG010000268">
    <property type="protein sequence ID" value="CAF1131548.1"/>
    <property type="molecule type" value="Genomic_DNA"/>
</dbReference>
<gene>
    <name evidence="4" type="ORF">JYZ213_LOCUS23048</name>
    <name evidence="5" type="ORF">OKA104_LOCUS12394</name>
    <name evidence="6" type="ORF">OXD698_LOCUS30459</name>
    <name evidence="3" type="ORF">VCS650_LOCUS16072</name>
</gene>
<evidence type="ECO:0000313" key="7">
    <source>
        <dbReference type="Proteomes" id="UP000663891"/>
    </source>
</evidence>
<dbReference type="GO" id="GO:0019202">
    <property type="term" value="F:amino acid kinase activity"/>
    <property type="evidence" value="ECO:0007669"/>
    <property type="project" value="TreeGrafter"/>
</dbReference>
<organism evidence="3 7">
    <name type="scientific">Adineta steineri</name>
    <dbReference type="NCBI Taxonomy" id="433720"/>
    <lineage>
        <taxon>Eukaryota</taxon>
        <taxon>Metazoa</taxon>
        <taxon>Spiralia</taxon>
        <taxon>Gnathifera</taxon>
        <taxon>Rotifera</taxon>
        <taxon>Eurotatoria</taxon>
        <taxon>Bdelloidea</taxon>
        <taxon>Adinetida</taxon>
        <taxon>Adinetidae</taxon>
        <taxon>Adineta</taxon>
    </lineage>
</organism>
<evidence type="ECO:0000313" key="4">
    <source>
        <dbReference type="EMBL" id="CAF1131548.1"/>
    </source>
</evidence>
<dbReference type="Gene3D" id="3.90.1200.10">
    <property type="match status" value="1"/>
</dbReference>
<accession>A0A814II35</accession>
<dbReference type="EMBL" id="CAJOAY010000596">
    <property type="protein sequence ID" value="CAF3699525.1"/>
    <property type="molecule type" value="Genomic_DNA"/>
</dbReference>
<dbReference type="Proteomes" id="UP000663845">
    <property type="component" value="Unassembled WGS sequence"/>
</dbReference>